<dbReference type="Pfam" id="PF01083">
    <property type="entry name" value="Cutinase"/>
    <property type="match status" value="1"/>
</dbReference>
<dbReference type="PANTHER" id="PTHR33630">
    <property type="entry name" value="CUTINASE RV1984C-RELATED-RELATED"/>
    <property type="match status" value="1"/>
</dbReference>
<dbReference type="GO" id="GO:0005975">
    <property type="term" value="P:carbohydrate metabolic process"/>
    <property type="evidence" value="ECO:0007669"/>
    <property type="project" value="InterPro"/>
</dbReference>
<feature type="compositionally biased region" description="Low complexity" evidence="4">
    <location>
        <begin position="259"/>
        <end position="300"/>
    </location>
</feature>
<dbReference type="AlphaFoldDB" id="A0A3M2SP12"/>
<dbReference type="SMART" id="SM01110">
    <property type="entry name" value="Cutinase"/>
    <property type="match status" value="1"/>
</dbReference>
<dbReference type="GO" id="GO:0030248">
    <property type="term" value="F:cellulose binding"/>
    <property type="evidence" value="ECO:0007669"/>
    <property type="project" value="InterPro"/>
</dbReference>
<gene>
    <name evidence="7" type="ORF">CDV36_000992</name>
</gene>
<organism evidence="7 8">
    <name type="scientific">Fusarium kuroshium</name>
    <dbReference type="NCBI Taxonomy" id="2010991"/>
    <lineage>
        <taxon>Eukaryota</taxon>
        <taxon>Fungi</taxon>
        <taxon>Dikarya</taxon>
        <taxon>Ascomycota</taxon>
        <taxon>Pezizomycotina</taxon>
        <taxon>Sordariomycetes</taxon>
        <taxon>Hypocreomycetidae</taxon>
        <taxon>Hypocreales</taxon>
        <taxon>Nectriaceae</taxon>
        <taxon>Fusarium</taxon>
        <taxon>Fusarium solani species complex</taxon>
    </lineage>
</organism>
<comment type="caution">
    <text evidence="7">The sequence shown here is derived from an EMBL/GenBank/DDBJ whole genome shotgun (WGS) entry which is preliminary data.</text>
</comment>
<evidence type="ECO:0000313" key="7">
    <source>
        <dbReference type="EMBL" id="RMJ19294.1"/>
    </source>
</evidence>
<evidence type="ECO:0000256" key="3">
    <source>
        <dbReference type="ARBA" id="ARBA00023157"/>
    </source>
</evidence>
<reference evidence="7 8" key="1">
    <citation type="submission" date="2017-06" db="EMBL/GenBank/DDBJ databases">
        <title>Comparative genomic analysis of Ambrosia Fusariam Clade fungi.</title>
        <authorList>
            <person name="Stajich J.E."/>
            <person name="Carrillo J."/>
            <person name="Kijimoto T."/>
            <person name="Eskalen A."/>
            <person name="O'Donnell K."/>
            <person name="Kasson M."/>
        </authorList>
    </citation>
    <scope>NUCLEOTIDE SEQUENCE [LARGE SCALE GENOMIC DNA]</scope>
    <source>
        <strain evidence="7">UCR3666</strain>
    </source>
</reference>
<dbReference type="PROSITE" id="PS00562">
    <property type="entry name" value="CBM1_1"/>
    <property type="match status" value="1"/>
</dbReference>
<feature type="chain" id="PRO_5018197725" description="CBM1 domain-containing protein" evidence="5">
    <location>
        <begin position="22"/>
        <end position="340"/>
    </location>
</feature>
<evidence type="ECO:0000256" key="1">
    <source>
        <dbReference type="ARBA" id="ARBA00022729"/>
    </source>
</evidence>
<dbReference type="SMART" id="SM00236">
    <property type="entry name" value="fCBD"/>
    <property type="match status" value="1"/>
</dbReference>
<proteinExistence type="predicted"/>
<dbReference type="EMBL" id="NKUJ01000009">
    <property type="protein sequence ID" value="RMJ19294.1"/>
    <property type="molecule type" value="Genomic_DNA"/>
</dbReference>
<dbReference type="Proteomes" id="UP000277212">
    <property type="component" value="Unassembled WGS sequence"/>
</dbReference>
<dbReference type="InterPro" id="IPR000254">
    <property type="entry name" value="CBD"/>
</dbReference>
<accession>A0A3M2SP12</accession>
<keyword evidence="1 5" id="KW-0732">Signal</keyword>
<dbReference type="Gene3D" id="3.40.50.1820">
    <property type="entry name" value="alpha/beta hydrolase"/>
    <property type="match status" value="1"/>
</dbReference>
<evidence type="ECO:0000256" key="4">
    <source>
        <dbReference type="SAM" id="MobiDB-lite"/>
    </source>
</evidence>
<dbReference type="Pfam" id="PF00734">
    <property type="entry name" value="CBM_1"/>
    <property type="match status" value="1"/>
</dbReference>
<dbReference type="GO" id="GO:0005576">
    <property type="term" value="C:extracellular region"/>
    <property type="evidence" value="ECO:0007669"/>
    <property type="project" value="InterPro"/>
</dbReference>
<dbReference type="PANTHER" id="PTHR33630:SF13">
    <property type="entry name" value="ACETYLXYLAN ESTERASE"/>
    <property type="match status" value="1"/>
</dbReference>
<dbReference type="InterPro" id="IPR029058">
    <property type="entry name" value="AB_hydrolase_fold"/>
</dbReference>
<evidence type="ECO:0000256" key="5">
    <source>
        <dbReference type="SAM" id="SignalP"/>
    </source>
</evidence>
<dbReference type="SUPFAM" id="SSF53474">
    <property type="entry name" value="alpha/beta-Hydrolases"/>
    <property type="match status" value="1"/>
</dbReference>
<dbReference type="STRING" id="2010991.A0A3M2SP12"/>
<dbReference type="OrthoDB" id="6020543at2759"/>
<dbReference type="PROSITE" id="PS51164">
    <property type="entry name" value="CBM1_2"/>
    <property type="match status" value="1"/>
</dbReference>
<keyword evidence="2" id="KW-0378">Hydrolase</keyword>
<dbReference type="InterPro" id="IPR000675">
    <property type="entry name" value="Cutinase/axe"/>
</dbReference>
<sequence length="340" mass="34275">MRASLDQTLFLLLAQALVAKAQSCPDIQIFGARETTVSPGFGSAGALIDMIKADHSGATAEAIEYPACGGQSSCGGVAYGDSAKQGTEAVTTAVNDFHSRCPDSQIVLVGYSQGGHIMHNAICGGGDSGAGITDTAVPISTSAVAQIKAAILLGDPRYVSGLAYGVGTCTAGGFDARPSGFVCPNAAKVQLYCDAEDPYCCDGNDANHHQQYVTLYGTEALAFVNSKLGASSEAGGSDDDTSAAPSTGNSNEGTTPVQPSTGSSDDSAGASPSVSVLPQETTTEGSSEGETGQEQGSGQEQGTNCAALWGQCGGAAWTGATCCSEGTCKQFNDYYSQCLN</sequence>
<feature type="region of interest" description="Disordered" evidence="4">
    <location>
        <begin position="230"/>
        <end position="300"/>
    </location>
</feature>
<dbReference type="GO" id="GO:0052689">
    <property type="term" value="F:carboxylic ester hydrolase activity"/>
    <property type="evidence" value="ECO:0007669"/>
    <property type="project" value="UniProtKB-ARBA"/>
</dbReference>
<dbReference type="InterPro" id="IPR035971">
    <property type="entry name" value="CBD_sf"/>
</dbReference>
<dbReference type="SUPFAM" id="SSF57180">
    <property type="entry name" value="Cellulose-binding domain"/>
    <property type="match status" value="1"/>
</dbReference>
<evidence type="ECO:0000313" key="8">
    <source>
        <dbReference type="Proteomes" id="UP000277212"/>
    </source>
</evidence>
<feature type="compositionally biased region" description="Polar residues" evidence="4">
    <location>
        <begin position="243"/>
        <end position="258"/>
    </location>
</feature>
<feature type="signal peptide" evidence="5">
    <location>
        <begin position="1"/>
        <end position="21"/>
    </location>
</feature>
<evidence type="ECO:0000256" key="2">
    <source>
        <dbReference type="ARBA" id="ARBA00022801"/>
    </source>
</evidence>
<protein>
    <recommendedName>
        <fullName evidence="6">CBM1 domain-containing protein</fullName>
    </recommendedName>
</protein>
<evidence type="ECO:0000259" key="6">
    <source>
        <dbReference type="PROSITE" id="PS51164"/>
    </source>
</evidence>
<keyword evidence="3" id="KW-1015">Disulfide bond</keyword>
<keyword evidence="8" id="KW-1185">Reference proteome</keyword>
<name>A0A3M2SP12_9HYPO</name>
<feature type="domain" description="CBM1" evidence="6">
    <location>
        <begin position="304"/>
        <end position="339"/>
    </location>
</feature>